<dbReference type="InterPro" id="IPR037607">
    <property type="entry name" value="DGK"/>
</dbReference>
<comment type="caution">
    <text evidence="6">The sequence shown here is derived from an EMBL/GenBank/DDBJ whole genome shotgun (WGS) entry which is preliminary data.</text>
</comment>
<proteinExistence type="predicted"/>
<dbReference type="InterPro" id="IPR000756">
    <property type="entry name" value="Diacylglycerol_kin_accessory"/>
</dbReference>
<evidence type="ECO:0000313" key="7">
    <source>
        <dbReference type="Proteomes" id="UP000023152"/>
    </source>
</evidence>
<dbReference type="SMART" id="SM00045">
    <property type="entry name" value="DAGKa"/>
    <property type="match status" value="1"/>
</dbReference>
<keyword evidence="1" id="KW-0808">Transferase</keyword>
<name>X6MZK7_RETFI</name>
<reference evidence="6 7" key="1">
    <citation type="journal article" date="2013" name="Curr. Biol.">
        <title>The Genome of the Foraminiferan Reticulomyxa filosa.</title>
        <authorList>
            <person name="Glockner G."/>
            <person name="Hulsmann N."/>
            <person name="Schleicher M."/>
            <person name="Noegel A.A."/>
            <person name="Eichinger L."/>
            <person name="Gallinger C."/>
            <person name="Pawlowski J."/>
            <person name="Sierra R."/>
            <person name="Euteneuer U."/>
            <person name="Pillet L."/>
            <person name="Moustafa A."/>
            <person name="Platzer M."/>
            <person name="Groth M."/>
            <person name="Szafranski K."/>
            <person name="Schliwa M."/>
        </authorList>
    </citation>
    <scope>NUCLEOTIDE SEQUENCE [LARGE SCALE GENOMIC DNA]</scope>
</reference>
<feature type="domain" description="Diacylglycerol kinase accessory" evidence="5">
    <location>
        <begin position="53"/>
        <end position="219"/>
    </location>
</feature>
<dbReference type="GO" id="GO:0005886">
    <property type="term" value="C:plasma membrane"/>
    <property type="evidence" value="ECO:0007669"/>
    <property type="project" value="TreeGrafter"/>
</dbReference>
<dbReference type="GO" id="GO:0005524">
    <property type="term" value="F:ATP binding"/>
    <property type="evidence" value="ECO:0007669"/>
    <property type="project" value="UniProtKB-KW"/>
</dbReference>
<dbReference type="EMBL" id="ASPP01014036">
    <property type="protein sequence ID" value="ETO19088.1"/>
    <property type="molecule type" value="Genomic_DNA"/>
</dbReference>
<keyword evidence="7" id="KW-1185">Reference proteome</keyword>
<evidence type="ECO:0000256" key="2">
    <source>
        <dbReference type="ARBA" id="ARBA00022741"/>
    </source>
</evidence>
<evidence type="ECO:0000259" key="5">
    <source>
        <dbReference type="SMART" id="SM00045"/>
    </source>
</evidence>
<evidence type="ECO:0000256" key="1">
    <source>
        <dbReference type="ARBA" id="ARBA00022679"/>
    </source>
</evidence>
<dbReference type="Proteomes" id="UP000023152">
    <property type="component" value="Unassembled WGS sequence"/>
</dbReference>
<keyword evidence="3" id="KW-0418">Kinase</keyword>
<evidence type="ECO:0000256" key="3">
    <source>
        <dbReference type="ARBA" id="ARBA00022777"/>
    </source>
</evidence>
<dbReference type="AlphaFoldDB" id="X6MZK7"/>
<dbReference type="PANTHER" id="PTHR11255">
    <property type="entry name" value="DIACYLGLYCEROL KINASE"/>
    <property type="match status" value="1"/>
</dbReference>
<dbReference type="OrthoDB" id="196165at2759"/>
<dbReference type="SUPFAM" id="SSF111331">
    <property type="entry name" value="NAD kinase/diacylglycerol kinase-like"/>
    <property type="match status" value="1"/>
</dbReference>
<accession>X6MZK7</accession>
<keyword evidence="4" id="KW-0067">ATP-binding</keyword>
<gene>
    <name evidence="6" type="ORF">RFI_18150</name>
</gene>
<dbReference type="InterPro" id="IPR016064">
    <property type="entry name" value="NAD/diacylglycerol_kinase_sf"/>
</dbReference>
<dbReference type="GO" id="GO:0004143">
    <property type="term" value="F:ATP-dependent diacylglycerol kinase activity"/>
    <property type="evidence" value="ECO:0007669"/>
    <property type="project" value="InterPro"/>
</dbReference>
<keyword evidence="2" id="KW-0547">Nucleotide-binding</keyword>
<dbReference type="PANTHER" id="PTHR11255:SF80">
    <property type="entry name" value="EYE-SPECIFIC DIACYLGLYCEROL KINASE"/>
    <property type="match status" value="1"/>
</dbReference>
<sequence length="252" mass="28696">MGHIYPGSRRVPKVLKNLMKSNRRLTRIDRWSITFRNAEGKVEQKQMSEMLCYFSIGYTAQITLKFQEARSQAPNKLNKPWKNKLQYVMAGGVTVFEEAQVLNTFATLRVDGRVIKLPRVCKSIVVSNLSSMADGVNFWYLFLCIYTCIMGSAASTQKDLQTYSEPSLGDGLLEVMASKGLYKYLQMKLGMSHYRRLAQAREIEITFTKQIPIQVDGEAWMEPPGSIKFTLKNQMVGILGDIEPPRGIYPLF</sequence>
<protein>
    <recommendedName>
        <fullName evidence="5">Diacylglycerol kinase accessory domain-containing protein</fullName>
    </recommendedName>
</protein>
<organism evidence="6 7">
    <name type="scientific">Reticulomyxa filosa</name>
    <dbReference type="NCBI Taxonomy" id="46433"/>
    <lineage>
        <taxon>Eukaryota</taxon>
        <taxon>Sar</taxon>
        <taxon>Rhizaria</taxon>
        <taxon>Retaria</taxon>
        <taxon>Foraminifera</taxon>
        <taxon>Monothalamids</taxon>
        <taxon>Reticulomyxidae</taxon>
        <taxon>Reticulomyxa</taxon>
    </lineage>
</organism>
<dbReference type="Pfam" id="PF00609">
    <property type="entry name" value="DAGK_acc"/>
    <property type="match status" value="1"/>
</dbReference>
<dbReference type="Gene3D" id="2.60.200.40">
    <property type="match status" value="2"/>
</dbReference>
<evidence type="ECO:0000313" key="6">
    <source>
        <dbReference type="EMBL" id="ETO19088.1"/>
    </source>
</evidence>
<evidence type="ECO:0000256" key="4">
    <source>
        <dbReference type="ARBA" id="ARBA00022840"/>
    </source>
</evidence>
<dbReference type="GO" id="GO:0007200">
    <property type="term" value="P:phospholipase C-activating G protein-coupled receptor signaling pathway"/>
    <property type="evidence" value="ECO:0007669"/>
    <property type="project" value="InterPro"/>
</dbReference>